<accession>A0A5C6FPS0</accession>
<dbReference type="PANTHER" id="PTHR35889:SF3">
    <property type="entry name" value="F-BOX DOMAIN-CONTAINING PROTEIN"/>
    <property type="match status" value="1"/>
</dbReference>
<dbReference type="EMBL" id="SJPZ01000002">
    <property type="protein sequence ID" value="TWU62081.1"/>
    <property type="molecule type" value="Genomic_DNA"/>
</dbReference>
<dbReference type="InterPro" id="IPR011429">
    <property type="entry name" value="Cyt_c_Planctomycete-type"/>
</dbReference>
<reference evidence="4 5" key="1">
    <citation type="submission" date="2019-02" db="EMBL/GenBank/DDBJ databases">
        <title>Deep-cultivation of Planctomycetes and their phenomic and genomic characterization uncovers novel biology.</title>
        <authorList>
            <person name="Wiegand S."/>
            <person name="Jogler M."/>
            <person name="Boedeker C."/>
            <person name="Pinto D."/>
            <person name="Vollmers J."/>
            <person name="Rivas-Marin E."/>
            <person name="Kohn T."/>
            <person name="Peeters S.H."/>
            <person name="Heuer A."/>
            <person name="Rast P."/>
            <person name="Oberbeckmann S."/>
            <person name="Bunk B."/>
            <person name="Jeske O."/>
            <person name="Meyerdierks A."/>
            <person name="Storesund J.E."/>
            <person name="Kallscheuer N."/>
            <person name="Luecker S."/>
            <person name="Lage O.M."/>
            <person name="Pohl T."/>
            <person name="Merkel B.J."/>
            <person name="Hornburger P."/>
            <person name="Mueller R.-W."/>
            <person name="Bruemmer F."/>
            <person name="Labrenz M."/>
            <person name="Spormann A.M."/>
            <person name="Op Den Camp H."/>
            <person name="Overmann J."/>
            <person name="Amann R."/>
            <person name="Jetten M.S.M."/>
            <person name="Mascher T."/>
            <person name="Medema M.H."/>
            <person name="Devos D.P."/>
            <person name="Kaster A.-K."/>
            <person name="Ovreas L."/>
            <person name="Rohde M."/>
            <person name="Galperin M.Y."/>
            <person name="Jogler C."/>
        </authorList>
    </citation>
    <scope>NUCLEOTIDE SEQUENCE [LARGE SCALE GENOMIC DNA]</scope>
    <source>
        <strain evidence="4 5">V7</strain>
    </source>
</reference>
<dbReference type="Pfam" id="PF07635">
    <property type="entry name" value="PSCyt1"/>
    <property type="match status" value="1"/>
</dbReference>
<evidence type="ECO:0000259" key="3">
    <source>
        <dbReference type="Pfam" id="PF07635"/>
    </source>
</evidence>
<name>A0A5C6FPS0_9PLAN</name>
<dbReference type="Proteomes" id="UP000316476">
    <property type="component" value="Unassembled WGS sequence"/>
</dbReference>
<dbReference type="Pfam" id="PF07587">
    <property type="entry name" value="PSD1"/>
    <property type="match status" value="1"/>
</dbReference>
<protein>
    <submittedName>
        <fullName evidence="4">Planctomycete cytochrome C</fullName>
    </submittedName>
</protein>
<dbReference type="AlphaFoldDB" id="A0A5C6FPS0"/>
<dbReference type="Pfam" id="PF07583">
    <property type="entry name" value="PSCyt2"/>
    <property type="match status" value="1"/>
</dbReference>
<sequence>MTYRDLSFTVADRPLSQQRSAMSVQNAINRRPTRQRNKRMRIIAGQPFCWLWFVCVVTFASLASADDIRFSRDVLPVLSDRCFHCHGPDESNREADLRLDIEDAAKEDRGGYSAIAAGDLEASEIWLRITTDDESIRMPPADSHRKPLTASERDSIRDWIMQGAKWGKHWSLEPIVRPRVPPHADHPVDAFVIDKLQPMGWTLSQPASARTQLRRLSFDLTGLAPCDDEVRALVDASQSQSQSETDAAWNEALDRIFASPAYAERMAMWWLDAARYSDSDGYQQDATRQNWPWRDWVIRQFQRNRSFKDFTIEQFAGDLLPNATDEQRLATCFHRNHMTNGEGGRDPEESRVDYVIDRVNTTGTVWLGLTLGCVQCHSHKFDPISQHDYYAMAAFFDSIDEDGKAGMSAKPYLDYTSPDVQPSIDALTEFVRQCEDEHHAALDDAQTRFESHLEQLSSDASQVTQAWWDIRPRVQSSEGTEFRIESDHTVQTHGPTPEQDDYRVIIQVPDDMPMVTGFRVEIFPHQSHVDGGFTRTGNGEFTLTSVLALGRRNNSPAESQLELAGAVADFEPDKDRKSKWDRRYANIAETLNDDARDGWTTEGAKTVTKHVGVYELAQPWIVQPGDQFVVVLRQRSTHGDANIGRFRIALASERGETVRRTDGDSPIAQLHRTVSAGDQITDELRDRLRQQFLLGDTDYQTVLQRLQTARSQLAELKNQAKPRKVMVLRQRDEPRDTHVLVRGVWDAKGDIVQPAVLPSVLPRPADSIHDRLDLARWIVDPENPLTPRVVVNHLWQIMFGAGLVRTPEDFGLQGERPTHDRLLDYLAVELIESDWNVQHILRLIATSDTYRQSSVVSPEQLAEDPENRLLSRASRYRLPAWMIRDNALHVAKLLNTTVGGPPVMPYQPDGVWAEITMGRFDYQHSLGPAQYRRTIYAFWRRSSAPTFLFDSAQRRVCEVGVRRTNTPLQALTLMNDTTMLEASREMADQIVAENKSGRYTGDPAKDVQRIASAVLSRRFDAGETAALVELWHSTRDHYLQHPDQAIAFCTVGQQPPPRSDSAASTAAWMTVASLILNLDEAMTRE</sequence>
<feature type="domain" description="Cytochrome C Planctomycete-type" evidence="3">
    <location>
        <begin position="82"/>
        <end position="142"/>
    </location>
</feature>
<organism evidence="4 5">
    <name type="scientific">Crateriforma conspicua</name>
    <dbReference type="NCBI Taxonomy" id="2527996"/>
    <lineage>
        <taxon>Bacteria</taxon>
        <taxon>Pseudomonadati</taxon>
        <taxon>Planctomycetota</taxon>
        <taxon>Planctomycetia</taxon>
        <taxon>Planctomycetales</taxon>
        <taxon>Planctomycetaceae</taxon>
        <taxon>Crateriforma</taxon>
    </lineage>
</organism>
<dbReference type="OrthoDB" id="127107at2"/>
<dbReference type="InterPro" id="IPR011444">
    <property type="entry name" value="DUF1549"/>
</dbReference>
<feature type="domain" description="DUF1553" evidence="2">
    <location>
        <begin position="770"/>
        <end position="1030"/>
    </location>
</feature>
<evidence type="ECO:0000259" key="2">
    <source>
        <dbReference type="Pfam" id="PF07587"/>
    </source>
</evidence>
<evidence type="ECO:0000313" key="5">
    <source>
        <dbReference type="Proteomes" id="UP000316476"/>
    </source>
</evidence>
<evidence type="ECO:0000313" key="4">
    <source>
        <dbReference type="EMBL" id="TWU62081.1"/>
    </source>
</evidence>
<dbReference type="InterPro" id="IPR022655">
    <property type="entry name" value="DUF1553"/>
</dbReference>
<comment type="caution">
    <text evidence="4">The sequence shown here is derived from an EMBL/GenBank/DDBJ whole genome shotgun (WGS) entry which is preliminary data.</text>
</comment>
<feature type="domain" description="DUF1549" evidence="1">
    <location>
        <begin position="187"/>
        <end position="400"/>
    </location>
</feature>
<gene>
    <name evidence="4" type="ORF">V7x_38100</name>
</gene>
<dbReference type="PANTHER" id="PTHR35889">
    <property type="entry name" value="CYCLOINULO-OLIGOSACCHARIDE FRUCTANOTRANSFERASE-RELATED"/>
    <property type="match status" value="1"/>
</dbReference>
<evidence type="ECO:0000259" key="1">
    <source>
        <dbReference type="Pfam" id="PF07583"/>
    </source>
</evidence>
<proteinExistence type="predicted"/>